<dbReference type="PIRSF" id="PIRSF026671">
    <property type="entry name" value="AA_dipeptidase"/>
    <property type="match status" value="1"/>
</dbReference>
<evidence type="ECO:0000256" key="2">
    <source>
        <dbReference type="ARBA" id="ARBA00022670"/>
    </source>
</evidence>
<keyword evidence="2 9" id="KW-0645">Protease</keyword>
<dbReference type="GO" id="GO:0160237">
    <property type="term" value="F:D-Ala-D-Ala dipeptidase activity"/>
    <property type="evidence" value="ECO:0007669"/>
    <property type="project" value="UniProtKB-EC"/>
</dbReference>
<evidence type="ECO:0000256" key="8">
    <source>
        <dbReference type="ARBA" id="ARBA00023316"/>
    </source>
</evidence>
<dbReference type="InterPro" id="IPR009045">
    <property type="entry name" value="Zn_M74/Hedgehog-like"/>
</dbReference>
<evidence type="ECO:0000313" key="14">
    <source>
        <dbReference type="Proteomes" id="UP000193588"/>
    </source>
</evidence>
<reference evidence="11 13" key="1">
    <citation type="journal article" date="2015" name="Microbiology (Mosc.)">
        <title>Genomics of the Weissella cibaria species with an examination of its metabolic traits.</title>
        <authorList>
            <person name="Lynch K.M."/>
            <person name="Lucid A."/>
            <person name="Arendt E.K."/>
            <person name="Sleator R.D."/>
            <person name="Lucey B."/>
            <person name="Coffey A."/>
        </authorList>
    </citation>
    <scope>NUCLEOTIDE SEQUENCE [LARGE SCALE GENOMIC DNA]</scope>
    <source>
        <strain evidence="11 13">MG1</strain>
    </source>
</reference>
<dbReference type="SUPFAM" id="SSF55166">
    <property type="entry name" value="Hedgehog/DD-peptidase"/>
    <property type="match status" value="1"/>
</dbReference>
<feature type="binding site" evidence="9">
    <location>
        <position position="147"/>
    </location>
    <ligand>
        <name>Zn(2+)</name>
        <dbReference type="ChEBI" id="CHEBI:29105"/>
        <note>catalytic</note>
    </ligand>
</feature>
<dbReference type="EC" id="3.4.13.22" evidence="9 10"/>
<dbReference type="GO" id="GO:0006508">
    <property type="term" value="P:proteolysis"/>
    <property type="evidence" value="ECO:0007669"/>
    <property type="project" value="UniProtKB-KW"/>
</dbReference>
<dbReference type="RefSeq" id="WP_043708327.1">
    <property type="nucleotide sequence ID" value="NZ_CABJFA010000001.1"/>
</dbReference>
<evidence type="ECO:0000313" key="11">
    <source>
        <dbReference type="EMBL" id="KIU20731.1"/>
    </source>
</evidence>
<proteinExistence type="inferred from homology"/>
<dbReference type="Pfam" id="PF01427">
    <property type="entry name" value="Peptidase_M15"/>
    <property type="match status" value="1"/>
</dbReference>
<dbReference type="PATRIC" id="fig|137591.25.peg.1005"/>
<feature type="binding site" evidence="9">
    <location>
        <position position="213"/>
    </location>
    <ligand>
        <name>Zn(2+)</name>
        <dbReference type="ChEBI" id="CHEBI:29105"/>
        <note>catalytic</note>
    </ligand>
</feature>
<comment type="caution">
    <text evidence="11">The sequence shown here is derived from an EMBL/GenBank/DDBJ whole genome shotgun (WGS) entry which is preliminary data.</text>
</comment>
<gene>
    <name evidence="11" type="primary">ddpX</name>
    <name evidence="12" type="ORF">B9D04_02420</name>
    <name evidence="11" type="ORF">QX99_01037</name>
</gene>
<feature type="binding site" evidence="9">
    <location>
        <position position="140"/>
    </location>
    <ligand>
        <name>Zn(2+)</name>
        <dbReference type="ChEBI" id="CHEBI:29105"/>
        <note>catalytic</note>
    </ligand>
</feature>
<evidence type="ECO:0000256" key="9">
    <source>
        <dbReference type="HAMAP-Rule" id="MF_01924"/>
    </source>
</evidence>
<dbReference type="Proteomes" id="UP000032287">
    <property type="component" value="Unassembled WGS sequence"/>
</dbReference>
<evidence type="ECO:0000256" key="10">
    <source>
        <dbReference type="PIRNR" id="PIRNR026671"/>
    </source>
</evidence>
<evidence type="ECO:0000256" key="5">
    <source>
        <dbReference type="ARBA" id="ARBA00022833"/>
    </source>
</evidence>
<dbReference type="Gene3D" id="3.30.1380.10">
    <property type="match status" value="1"/>
</dbReference>
<dbReference type="AlphaFoldDB" id="A0A0D1LY23"/>
<comment type="catalytic activity">
    <reaction evidence="1 9 10">
        <text>D-alanyl-D-alanine + H2O = 2 D-alanine</text>
        <dbReference type="Rhea" id="RHEA:20661"/>
        <dbReference type="ChEBI" id="CHEBI:15377"/>
        <dbReference type="ChEBI" id="CHEBI:57416"/>
        <dbReference type="ChEBI" id="CHEBI:57822"/>
        <dbReference type="EC" id="3.4.13.22"/>
    </reaction>
</comment>
<protein>
    <recommendedName>
        <fullName evidence="9 10">D-alanyl-D-alanine dipeptidase</fullName>
        <shortName evidence="9 10">D-Ala-D-Ala dipeptidase</shortName>
        <ecNumber evidence="9 10">3.4.13.22</ecNumber>
    </recommendedName>
</protein>
<keyword evidence="4 9" id="KW-0378">Hydrolase</keyword>
<dbReference type="HAMAP" id="MF_01924">
    <property type="entry name" value="A_A_dipeptidase"/>
    <property type="match status" value="1"/>
</dbReference>
<keyword evidence="8 10" id="KW-0961">Cell wall biogenesis/degradation</keyword>
<comment type="function">
    <text evidence="9 10">Catalyzes hydrolysis of the D-alanyl-D-alanine dipeptide.</text>
</comment>
<dbReference type="GO" id="GO:0008237">
    <property type="term" value="F:metallopeptidase activity"/>
    <property type="evidence" value="ECO:0007669"/>
    <property type="project" value="UniProtKB-KW"/>
</dbReference>
<keyword evidence="7 9" id="KW-0482">Metalloprotease</keyword>
<comment type="similarity">
    <text evidence="9 10">Belongs to the peptidase M15D family.</text>
</comment>
<evidence type="ECO:0000256" key="7">
    <source>
        <dbReference type="ARBA" id="ARBA00023049"/>
    </source>
</evidence>
<dbReference type="EMBL" id="JWHU01000016">
    <property type="protein sequence ID" value="KIU20731.1"/>
    <property type="molecule type" value="Genomic_DNA"/>
</dbReference>
<dbReference type="PANTHER" id="PTHR43126">
    <property type="entry name" value="D-ALANYL-D-ALANINE DIPEPTIDASE"/>
    <property type="match status" value="1"/>
</dbReference>
<organism evidence="11 13">
    <name type="scientific">Weissella cibaria</name>
    <dbReference type="NCBI Taxonomy" id="137591"/>
    <lineage>
        <taxon>Bacteria</taxon>
        <taxon>Bacillati</taxon>
        <taxon>Bacillota</taxon>
        <taxon>Bacilli</taxon>
        <taxon>Lactobacillales</taxon>
        <taxon>Lactobacillaceae</taxon>
        <taxon>Weissella</taxon>
    </lineage>
</organism>
<name>A0A0D1LY23_9LACO</name>
<feature type="active site" description="Proton donor/acceptor" evidence="9">
    <location>
        <position position="210"/>
    </location>
</feature>
<reference evidence="12 14" key="2">
    <citation type="submission" date="2017-04" db="EMBL/GenBank/DDBJ databases">
        <title>The genome sequence of Weissella cibaria isolated from wild Drosophila.</title>
        <authorList>
            <person name="Ricks N.J."/>
            <person name="Carroll C."/>
            <person name="Walters A."/>
            <person name="Newell P.D."/>
            <person name="Chaston J.M."/>
        </authorList>
    </citation>
    <scope>NUCLEOTIDE SEQUENCE [LARGE SCALE GENOMIC DNA]</scope>
    <source>
        <strain evidence="12 14">DmW_103</strain>
    </source>
</reference>
<dbReference type="EMBL" id="NDXJ01000003">
    <property type="protein sequence ID" value="OSP90229.1"/>
    <property type="molecule type" value="Genomic_DNA"/>
</dbReference>
<dbReference type="CDD" id="cd14843">
    <property type="entry name" value="D-Ala-D-Ala_dipeptidase_like"/>
    <property type="match status" value="1"/>
</dbReference>
<keyword evidence="5 9" id="KW-0862">Zinc</keyword>
<keyword evidence="13" id="KW-1185">Reference proteome</keyword>
<evidence type="ECO:0000256" key="3">
    <source>
        <dbReference type="ARBA" id="ARBA00022723"/>
    </source>
</evidence>
<dbReference type="eggNOG" id="COG2173">
    <property type="taxonomic scope" value="Bacteria"/>
</dbReference>
<dbReference type="PANTHER" id="PTHR43126:SF2">
    <property type="entry name" value="D-ALANYL-D-ALANINE DIPEPTIDASE"/>
    <property type="match status" value="1"/>
</dbReference>
<evidence type="ECO:0000256" key="1">
    <source>
        <dbReference type="ARBA" id="ARBA00001362"/>
    </source>
</evidence>
<dbReference type="GO" id="GO:0071555">
    <property type="term" value="P:cell wall organization"/>
    <property type="evidence" value="ECO:0007669"/>
    <property type="project" value="UniProtKB-KW"/>
</dbReference>
<dbReference type="InterPro" id="IPR000755">
    <property type="entry name" value="A_A_dipeptidase"/>
</dbReference>
<evidence type="ECO:0000313" key="13">
    <source>
        <dbReference type="Proteomes" id="UP000032287"/>
    </source>
</evidence>
<evidence type="ECO:0000256" key="6">
    <source>
        <dbReference type="ARBA" id="ARBA00022997"/>
    </source>
</evidence>
<dbReference type="OrthoDB" id="9801430at2"/>
<evidence type="ECO:0000256" key="4">
    <source>
        <dbReference type="ARBA" id="ARBA00022801"/>
    </source>
</evidence>
<accession>A0A0D1LY23</accession>
<dbReference type="Proteomes" id="UP000193588">
    <property type="component" value="Unassembled WGS sequence"/>
</dbReference>
<keyword evidence="6 9" id="KW-0224">Dipeptidase</keyword>
<evidence type="ECO:0000313" key="12">
    <source>
        <dbReference type="EMBL" id="OSP90229.1"/>
    </source>
</evidence>
<dbReference type="GO" id="GO:0008270">
    <property type="term" value="F:zinc ion binding"/>
    <property type="evidence" value="ECO:0007669"/>
    <property type="project" value="UniProtKB-UniRule"/>
</dbReference>
<sequence length="242" mass="27878">MLEFTGIAIETPLQTWRWDDIQATPIKAVAEPLVSLSYLPEKMVISPQYFIQQLPGAKADLFARETVQRKLNEAADLLPYGYKFVIFDAWRDMATQQALFDQMRAFVKRDHPDFDDQQVTQAALRIVALPSTNPAKPSPHNTGGSIDLSIVDEKGRLLPMGSPFDDISERARTDYYEKAPDSDDTITYRENRRLLYHVMTQAGFTNYIEEWWHFDYGNQNWATVSKRDFAVYGATKPDFPWI</sequence>
<feature type="site" description="Transition state stabilizer" evidence="9">
    <location>
        <position position="91"/>
    </location>
</feature>
<comment type="cofactor">
    <cofactor evidence="9">
        <name>Zn(2+)</name>
        <dbReference type="ChEBI" id="CHEBI:29105"/>
    </cofactor>
    <text evidence="9">Binds 1 zinc ion per subunit.</text>
</comment>
<keyword evidence="3 9" id="KW-0479">Metal-binding</keyword>